<sequence length="748" mass="86600">MKSNRIEWERSVNTCSFVILYHTKRQGRINITDVDGALYDEELEILSETPGRSNVLVVLDDLDNCSDSEKQRILLSQPSLQKFSSAFFLFPEEGKCEEAMKKKADFIKFFGIKAAARDPQPNTTKTKGSRKGKDICINDQVVVTIAAVRDTVHTGPASPRLRMGEDPHRSSFTSSSDGYIQFLLPQIVSWFSHDNNSKSITQYRPKTPSIGFSSLQPQSRLKISIFSRSAENNYSWLTEWLKTTYRPVEVHAVYISNTSSPFYTELSNCSFAILYHTKKHGRINITDVTDNLYDEELQDLSRTLGKENVIVVIDDLQNTDSFEKIRILNNQPSIGRLARGLFLFNDKKKNGENLEEINQILRKKIPSNENMISDYRQDTAVRKYKDSSVPGRFQDSAHSPDSRVHKEATPSRSQPTEVRRKPENVTDDTTRKGAEDSGPEAKKRNLDPTGPDSSQVAADLGRAIQEANMKWQEYQQLKEKESRDMREEKERIQRENVELKCKNSDLVRKLRESEDNHKQQLESYIKIVEEKDRTIEKFRQDLRDKNSIIAENQDTRWKMEDKMNELKEKLCEKEKLLIEEIRSRNKAEREMEKFRQDLRNKDKITEENRDTIRKMEEKIQQLQNAYHGMETNARQEHAGHESQRYKARSPIPGQEADKTSANQDVKKYEWTEEGPSRDRTQWNTAMSNPGQKETQSPREANEQIPELRRRIQQKDEEIQNLKTQVQIGATLINDLLEASEGGKKKPKS</sequence>
<feature type="compositionally biased region" description="Basic and acidic residues" evidence="2">
    <location>
        <begin position="398"/>
        <end position="409"/>
    </location>
</feature>
<evidence type="ECO:0000313" key="3">
    <source>
        <dbReference type="EMBL" id="CAJ0949431.1"/>
    </source>
</evidence>
<feature type="compositionally biased region" description="Basic and acidic residues" evidence="2">
    <location>
        <begin position="664"/>
        <end position="680"/>
    </location>
</feature>
<feature type="compositionally biased region" description="Basic and acidic residues" evidence="2">
    <location>
        <begin position="417"/>
        <end position="446"/>
    </location>
</feature>
<feature type="compositionally biased region" description="Polar residues" evidence="2">
    <location>
        <begin position="681"/>
        <end position="694"/>
    </location>
</feature>
<feature type="region of interest" description="Disordered" evidence="2">
    <location>
        <begin position="634"/>
        <end position="709"/>
    </location>
</feature>
<gene>
    <name evidence="3" type="ORF">RIMI_LOCUS12589169</name>
</gene>
<feature type="coiled-coil region" evidence="1">
    <location>
        <begin position="549"/>
        <end position="632"/>
    </location>
</feature>
<comment type="caution">
    <text evidence="3">The sequence shown here is derived from an EMBL/GenBank/DDBJ whole genome shotgun (WGS) entry which is preliminary data.</text>
</comment>
<feature type="region of interest" description="Disordered" evidence="2">
    <location>
        <begin position="383"/>
        <end position="455"/>
    </location>
</feature>
<reference evidence="3" key="1">
    <citation type="submission" date="2023-07" db="EMBL/GenBank/DDBJ databases">
        <authorList>
            <person name="Stuckert A."/>
        </authorList>
    </citation>
    <scope>NUCLEOTIDE SEQUENCE</scope>
</reference>
<dbReference type="EMBL" id="CAUEEQ010030074">
    <property type="protein sequence ID" value="CAJ0949431.1"/>
    <property type="molecule type" value="Genomic_DNA"/>
</dbReference>
<protein>
    <submittedName>
        <fullName evidence="3">Uncharacterized protein</fullName>
    </submittedName>
</protein>
<proteinExistence type="predicted"/>
<accession>A0ABN9LVB0</accession>
<keyword evidence="4" id="KW-1185">Reference proteome</keyword>
<evidence type="ECO:0000256" key="1">
    <source>
        <dbReference type="SAM" id="Coils"/>
    </source>
</evidence>
<feature type="compositionally biased region" description="Basic and acidic residues" evidence="2">
    <location>
        <begin position="634"/>
        <end position="644"/>
    </location>
</feature>
<feature type="compositionally biased region" description="Basic and acidic residues" evidence="2">
    <location>
        <begin position="695"/>
        <end position="709"/>
    </location>
</feature>
<name>A0ABN9LVB0_9NEOB</name>
<feature type="coiled-coil region" evidence="1">
    <location>
        <begin position="475"/>
        <end position="516"/>
    </location>
</feature>
<dbReference type="Proteomes" id="UP001176940">
    <property type="component" value="Unassembled WGS sequence"/>
</dbReference>
<keyword evidence="1" id="KW-0175">Coiled coil</keyword>
<organism evidence="3 4">
    <name type="scientific">Ranitomeya imitator</name>
    <name type="common">mimic poison frog</name>
    <dbReference type="NCBI Taxonomy" id="111125"/>
    <lineage>
        <taxon>Eukaryota</taxon>
        <taxon>Metazoa</taxon>
        <taxon>Chordata</taxon>
        <taxon>Craniata</taxon>
        <taxon>Vertebrata</taxon>
        <taxon>Euteleostomi</taxon>
        <taxon>Amphibia</taxon>
        <taxon>Batrachia</taxon>
        <taxon>Anura</taxon>
        <taxon>Neobatrachia</taxon>
        <taxon>Hyloidea</taxon>
        <taxon>Dendrobatidae</taxon>
        <taxon>Dendrobatinae</taxon>
        <taxon>Ranitomeya</taxon>
    </lineage>
</organism>
<evidence type="ECO:0000256" key="2">
    <source>
        <dbReference type="SAM" id="MobiDB-lite"/>
    </source>
</evidence>
<evidence type="ECO:0000313" key="4">
    <source>
        <dbReference type="Proteomes" id="UP001176940"/>
    </source>
</evidence>